<dbReference type="GO" id="GO:0003938">
    <property type="term" value="F:IMP dehydrogenase activity"/>
    <property type="evidence" value="ECO:0007669"/>
    <property type="project" value="InterPro"/>
</dbReference>
<dbReference type="PANTHER" id="PTHR11911">
    <property type="entry name" value="INOSINE-5-MONOPHOSPHATE DEHYDROGENASE RELATED"/>
    <property type="match status" value="1"/>
</dbReference>
<evidence type="ECO:0000313" key="4">
    <source>
        <dbReference type="EMBL" id="QHS86537.1"/>
    </source>
</evidence>
<dbReference type="GO" id="GO:0006183">
    <property type="term" value="P:GTP biosynthetic process"/>
    <property type="evidence" value="ECO:0007669"/>
    <property type="project" value="TreeGrafter"/>
</dbReference>
<dbReference type="SUPFAM" id="SSF51412">
    <property type="entry name" value="Inosine monophosphate dehydrogenase (IMPDH)"/>
    <property type="match status" value="1"/>
</dbReference>
<dbReference type="InterPro" id="IPR000644">
    <property type="entry name" value="CBS_dom"/>
</dbReference>
<name>A0A6C0B2U6_9ZZZZ</name>
<accession>A0A6C0B2U6</accession>
<organism evidence="4">
    <name type="scientific">viral metagenome</name>
    <dbReference type="NCBI Taxonomy" id="1070528"/>
    <lineage>
        <taxon>unclassified sequences</taxon>
        <taxon>metagenomes</taxon>
        <taxon>organismal metagenomes</taxon>
    </lineage>
</organism>
<dbReference type="EMBL" id="MN739058">
    <property type="protein sequence ID" value="QHS86537.1"/>
    <property type="molecule type" value="Genomic_DNA"/>
</dbReference>
<dbReference type="CDD" id="cd04601">
    <property type="entry name" value="CBS_pair_IMPDH"/>
    <property type="match status" value="1"/>
</dbReference>
<feature type="domain" description="CBS" evidence="3">
    <location>
        <begin position="94"/>
        <end position="152"/>
    </location>
</feature>
<dbReference type="PANTHER" id="PTHR11911:SF122">
    <property type="entry name" value="GMP REDUCTASE"/>
    <property type="match status" value="1"/>
</dbReference>
<sequence length="487" mass="53119">MSLNYDPYYTYDDVLIKPKYSDITSRKNVSLTKQLTPNIKLHVPIISSNMDTITEDIMAIEMAKLGGLGIIHRYCTIDSQVEMVKKVKRYTNYIITEPYTIDESSNMGEVLSKIKNTNKSLLVINSDNILKGIITQRDLIHFNSIGHSDHAVLDFMTAIHKMITIERIELNGLEIQDLIKILTSNKIQKLPITENGALYGLITLKDMLDRSVNNIFKPNLDANSQLVVGCAIGVNKDYLERAYKVINAGCDIICIDVAHGHHQLCGNAVKEIRRLYPEISIIAGNVCTAAGVEYLAKCGADCVKVGIGPGGICITRRQTGCGAPQLTSVIKCAKKAKELGVTVIADGGHNGCIGNIFKALCCGSSASMLGGMLSGTLETPGQIYTKLDRKVKQIRGMAGIMSNYNKAEKLGQSTNNLETMTPEGVEGYVTYKGPVKDIINQICGGLRSGLSYVGCNNLEDLNPDEIEFILITQSGYQESGSHGISEL</sequence>
<reference evidence="4" key="1">
    <citation type="journal article" date="2020" name="Nature">
        <title>Giant virus diversity and host interactions through global metagenomics.</title>
        <authorList>
            <person name="Schulz F."/>
            <person name="Roux S."/>
            <person name="Paez-Espino D."/>
            <person name="Jungbluth S."/>
            <person name="Walsh D.A."/>
            <person name="Denef V.J."/>
            <person name="McMahon K.D."/>
            <person name="Konstantinidis K.T."/>
            <person name="Eloe-Fadrosh E.A."/>
            <person name="Kyrpides N.C."/>
            <person name="Woyke T."/>
        </authorList>
    </citation>
    <scope>NUCLEOTIDE SEQUENCE</scope>
    <source>
        <strain evidence="4">GVMAG-M-3300009422-16</strain>
    </source>
</reference>
<dbReference type="PROSITE" id="PS51371">
    <property type="entry name" value="CBS"/>
    <property type="match status" value="1"/>
</dbReference>
<dbReference type="SMART" id="SM01240">
    <property type="entry name" value="IMPDH"/>
    <property type="match status" value="1"/>
</dbReference>
<dbReference type="Pfam" id="PF00571">
    <property type="entry name" value="CBS"/>
    <property type="match status" value="2"/>
</dbReference>
<dbReference type="InterPro" id="IPR046342">
    <property type="entry name" value="CBS_dom_sf"/>
</dbReference>
<evidence type="ECO:0000256" key="2">
    <source>
        <dbReference type="ARBA" id="ARBA00023122"/>
    </source>
</evidence>
<keyword evidence="2" id="KW-0129">CBS domain</keyword>
<dbReference type="PIRSF" id="PIRSF000130">
    <property type="entry name" value="IMPDH"/>
    <property type="match status" value="1"/>
</dbReference>
<dbReference type="CDD" id="cd00381">
    <property type="entry name" value="IMPDH"/>
    <property type="match status" value="1"/>
</dbReference>
<evidence type="ECO:0000256" key="1">
    <source>
        <dbReference type="ARBA" id="ARBA00023002"/>
    </source>
</evidence>
<keyword evidence="1" id="KW-0560">Oxidoreductase</keyword>
<dbReference type="AlphaFoldDB" id="A0A6C0B2U6"/>
<evidence type="ECO:0000259" key="3">
    <source>
        <dbReference type="PROSITE" id="PS51371"/>
    </source>
</evidence>
<dbReference type="InterPro" id="IPR001093">
    <property type="entry name" value="IMP_DH_GMPRt"/>
</dbReference>
<dbReference type="SUPFAM" id="SSF54631">
    <property type="entry name" value="CBS-domain pair"/>
    <property type="match status" value="1"/>
</dbReference>
<proteinExistence type="predicted"/>
<dbReference type="InterPro" id="IPR013785">
    <property type="entry name" value="Aldolase_TIM"/>
</dbReference>
<dbReference type="Gene3D" id="3.20.20.70">
    <property type="entry name" value="Aldolase class I"/>
    <property type="match status" value="1"/>
</dbReference>
<dbReference type="InterPro" id="IPR005990">
    <property type="entry name" value="IMP_DH"/>
</dbReference>
<dbReference type="Pfam" id="PF00478">
    <property type="entry name" value="IMPDH"/>
    <property type="match status" value="1"/>
</dbReference>
<dbReference type="GO" id="GO:0005737">
    <property type="term" value="C:cytoplasm"/>
    <property type="evidence" value="ECO:0007669"/>
    <property type="project" value="TreeGrafter"/>
</dbReference>
<dbReference type="FunFam" id="3.20.20.70:FF:000424">
    <property type="entry name" value="Inosine-5'-monophosphate dehydrogenase 2"/>
    <property type="match status" value="1"/>
</dbReference>
<dbReference type="SMART" id="SM00116">
    <property type="entry name" value="CBS"/>
    <property type="match status" value="2"/>
</dbReference>
<protein>
    <recommendedName>
        <fullName evidence="3">CBS domain-containing protein</fullName>
    </recommendedName>
</protein>